<evidence type="ECO:0000256" key="1">
    <source>
        <dbReference type="SAM" id="Phobius"/>
    </source>
</evidence>
<dbReference type="EMBL" id="CP137640">
    <property type="protein sequence ID" value="WVX80983.1"/>
    <property type="molecule type" value="Genomic_DNA"/>
</dbReference>
<protein>
    <submittedName>
        <fullName evidence="2">Permease</fullName>
    </submittedName>
</protein>
<keyword evidence="1" id="KW-1133">Transmembrane helix</keyword>
<evidence type="ECO:0000313" key="2">
    <source>
        <dbReference type="EMBL" id="WVX80983.1"/>
    </source>
</evidence>
<reference evidence="2 3" key="1">
    <citation type="submission" date="2023-10" db="EMBL/GenBank/DDBJ databases">
        <title>Niallia locisalis sp.nov. isolated from a salt pond sample.</title>
        <authorList>
            <person name="Li X.-J."/>
            <person name="Dong L."/>
        </authorList>
    </citation>
    <scope>NUCLEOTIDE SEQUENCE [LARGE SCALE GENOMIC DNA]</scope>
    <source>
        <strain evidence="2 3">DSM 29761</strain>
    </source>
</reference>
<name>A0ABZ2CBU9_9BACI</name>
<keyword evidence="3" id="KW-1185">Reference proteome</keyword>
<proteinExistence type="predicted"/>
<feature type="transmembrane region" description="Helical" evidence="1">
    <location>
        <begin position="60"/>
        <end position="82"/>
    </location>
</feature>
<evidence type="ECO:0000313" key="3">
    <source>
        <dbReference type="Proteomes" id="UP001357223"/>
    </source>
</evidence>
<feature type="transmembrane region" description="Helical" evidence="1">
    <location>
        <begin position="167"/>
        <end position="186"/>
    </location>
</feature>
<keyword evidence="1" id="KW-0812">Transmembrane</keyword>
<dbReference type="Proteomes" id="UP001357223">
    <property type="component" value="Chromosome"/>
</dbReference>
<feature type="transmembrane region" description="Helical" evidence="1">
    <location>
        <begin position="127"/>
        <end position="152"/>
    </location>
</feature>
<keyword evidence="1" id="KW-0472">Membrane</keyword>
<dbReference type="RefSeq" id="WP_338449913.1">
    <property type="nucleotide sequence ID" value="NZ_CP137640.1"/>
</dbReference>
<organism evidence="2 3">
    <name type="scientific">Niallia oryzisoli</name>
    <dbReference type="NCBI Taxonomy" id="1737571"/>
    <lineage>
        <taxon>Bacteria</taxon>
        <taxon>Bacillati</taxon>
        <taxon>Bacillota</taxon>
        <taxon>Bacilli</taxon>
        <taxon>Bacillales</taxon>
        <taxon>Bacillaceae</taxon>
        <taxon>Niallia</taxon>
    </lineage>
</organism>
<gene>
    <name evidence="2" type="ORF">R4Z09_27825</name>
</gene>
<sequence>MFAGHFGVAAAVKSKTPELPLWSLLVSTQLLDIAFVPFSLARVESIEPIGAGGYGQVMIYAFYTHSFIGALLLSTIAALLAGGFWGKKAGMVIGAVSFSHWILDLIVHRPDMPLLPGNAGNLPLLGFGLWESVTASFLLEFLLIAAGSFFYFKHVLRTSPPERRKKAITAGCTMTIFLLLSIVIGAF</sequence>
<accession>A0ABZ2CBU9</accession>